<keyword evidence="14" id="KW-0594">Phospholipid biosynthesis</keyword>
<sequence length="171" mass="19229">MNVPNLLTLCRFALVPLYLVVFFSGHPYATQWAFVVLLTAGLTDIIDGYLARKYKQVTDIGIMLDPLADKLMMIAVILSFVLTGRISWLAAVVFFVRDIGMIVGSALFHLNGKRPLPANALGKATTVLFYITFLLIMFDYPYAENVLWAVIAFSFVTSFNYLIKYKRINAT</sequence>
<comment type="subcellular location">
    <subcellularLocation>
        <location evidence="2">Membrane</location>
        <topology evidence="2">Multi-pass membrane protein</topology>
    </subcellularLocation>
</comment>
<dbReference type="InterPro" id="IPR048254">
    <property type="entry name" value="CDP_ALCOHOL_P_TRANSF_CS"/>
</dbReference>
<keyword evidence="12" id="KW-0443">Lipid metabolism</keyword>
<keyword evidence="15" id="KW-1208">Phospholipid metabolism</keyword>
<evidence type="ECO:0000256" key="5">
    <source>
        <dbReference type="ARBA" id="ARBA00010441"/>
    </source>
</evidence>
<dbReference type="InterPro" id="IPR000462">
    <property type="entry name" value="CDP-OH_P_trans"/>
</dbReference>
<keyword evidence="11 19" id="KW-1133">Transmembrane helix</keyword>
<evidence type="ECO:0000256" key="16">
    <source>
        <dbReference type="ARBA" id="ARBA00033018"/>
    </source>
</evidence>
<evidence type="ECO:0000256" key="4">
    <source>
        <dbReference type="ARBA" id="ARBA00005189"/>
    </source>
</evidence>
<evidence type="ECO:0000256" key="3">
    <source>
        <dbReference type="ARBA" id="ARBA00005042"/>
    </source>
</evidence>
<dbReference type="InterPro" id="IPR043130">
    <property type="entry name" value="CDP-OH_PTrfase_TM_dom"/>
</dbReference>
<dbReference type="Pfam" id="PF01066">
    <property type="entry name" value="CDP-OH_P_transf"/>
    <property type="match status" value="1"/>
</dbReference>
<dbReference type="GO" id="GO:0006655">
    <property type="term" value="P:phosphatidylglycerol biosynthetic process"/>
    <property type="evidence" value="ECO:0007669"/>
    <property type="project" value="UniProtKB-UniPathway"/>
</dbReference>
<organism evidence="20 21">
    <name type="scientific">Calditerricola satsumensis</name>
    <dbReference type="NCBI Taxonomy" id="373054"/>
    <lineage>
        <taxon>Bacteria</taxon>
        <taxon>Bacillati</taxon>
        <taxon>Bacillota</taxon>
        <taxon>Bacilli</taxon>
        <taxon>Bacillales</taxon>
        <taxon>Bacillaceae</taxon>
        <taxon>Calditerricola</taxon>
    </lineage>
</organism>
<evidence type="ECO:0000256" key="7">
    <source>
        <dbReference type="ARBA" id="ARBA00014944"/>
    </source>
</evidence>
<dbReference type="PIRSF" id="PIRSF000847">
    <property type="entry name" value="Phos_ph_gly_syn"/>
    <property type="match status" value="1"/>
</dbReference>
<dbReference type="GO" id="GO:0008444">
    <property type="term" value="F:CDP-diacylglycerol-glycerol-3-phosphate 3-phosphatidyltransferase activity"/>
    <property type="evidence" value="ECO:0007669"/>
    <property type="project" value="UniProtKB-EC"/>
</dbReference>
<evidence type="ECO:0000313" key="21">
    <source>
        <dbReference type="Proteomes" id="UP000637720"/>
    </source>
</evidence>
<evidence type="ECO:0000256" key="19">
    <source>
        <dbReference type="SAM" id="Phobius"/>
    </source>
</evidence>
<dbReference type="InterPro" id="IPR050324">
    <property type="entry name" value="CDP-alcohol_PTase-I"/>
</dbReference>
<keyword evidence="9 18" id="KW-0808">Transferase</keyword>
<dbReference type="AlphaFoldDB" id="A0A8J3B8K4"/>
<comment type="pathway">
    <text evidence="3">Phospholipid metabolism; phosphatidylglycerol biosynthesis; phosphatidylglycerol from CDP-diacylglycerol: step 1/2.</text>
</comment>
<evidence type="ECO:0000256" key="18">
    <source>
        <dbReference type="RuleBase" id="RU003750"/>
    </source>
</evidence>
<evidence type="ECO:0000256" key="10">
    <source>
        <dbReference type="ARBA" id="ARBA00022692"/>
    </source>
</evidence>
<feature type="transmembrane region" description="Helical" evidence="19">
    <location>
        <begin position="120"/>
        <end position="140"/>
    </location>
</feature>
<evidence type="ECO:0000256" key="2">
    <source>
        <dbReference type="ARBA" id="ARBA00004141"/>
    </source>
</evidence>
<proteinExistence type="inferred from homology"/>
<comment type="function">
    <text evidence="1">This protein catalyzes the committed step to the synthesis of the acidic phospholipids.</text>
</comment>
<accession>A0A8J3B8K4</accession>
<feature type="transmembrane region" description="Helical" evidence="19">
    <location>
        <begin position="7"/>
        <end position="25"/>
    </location>
</feature>
<evidence type="ECO:0000256" key="9">
    <source>
        <dbReference type="ARBA" id="ARBA00022679"/>
    </source>
</evidence>
<dbReference type="PANTHER" id="PTHR14269">
    <property type="entry name" value="CDP-DIACYLGLYCEROL--GLYCEROL-3-PHOSPHATE 3-PHOSPHATIDYLTRANSFERASE-RELATED"/>
    <property type="match status" value="1"/>
</dbReference>
<dbReference type="UniPathway" id="UPA00084">
    <property type="reaction ID" value="UER00503"/>
</dbReference>
<keyword evidence="10 19" id="KW-0812">Transmembrane</keyword>
<dbReference type="RefSeq" id="WP_054668840.1">
    <property type="nucleotide sequence ID" value="NZ_BMOF01000009.1"/>
</dbReference>
<dbReference type="GO" id="GO:0016020">
    <property type="term" value="C:membrane"/>
    <property type="evidence" value="ECO:0007669"/>
    <property type="project" value="UniProtKB-SubCell"/>
</dbReference>
<reference evidence="20" key="1">
    <citation type="journal article" date="2014" name="Int. J. Syst. Evol. Microbiol.">
        <title>Complete genome sequence of Corynebacterium casei LMG S-19264T (=DSM 44701T), isolated from a smear-ripened cheese.</title>
        <authorList>
            <consortium name="US DOE Joint Genome Institute (JGI-PGF)"/>
            <person name="Walter F."/>
            <person name="Albersmeier A."/>
            <person name="Kalinowski J."/>
            <person name="Ruckert C."/>
        </authorList>
    </citation>
    <scope>NUCLEOTIDE SEQUENCE</scope>
    <source>
        <strain evidence="20">JCM 14719</strain>
    </source>
</reference>
<dbReference type="PANTHER" id="PTHR14269:SF62">
    <property type="entry name" value="CDP-DIACYLGLYCEROL--GLYCEROL-3-PHOSPHATE 3-PHOSPHATIDYLTRANSFERASE 1, CHLOROPLASTIC"/>
    <property type="match status" value="1"/>
</dbReference>
<evidence type="ECO:0000256" key="1">
    <source>
        <dbReference type="ARBA" id="ARBA00003973"/>
    </source>
</evidence>
<keyword evidence="13 19" id="KW-0472">Membrane</keyword>
<dbReference type="InterPro" id="IPR004570">
    <property type="entry name" value="Phosphatidylglycerol_P_synth"/>
</dbReference>
<dbReference type="PROSITE" id="PS00379">
    <property type="entry name" value="CDP_ALCOHOL_P_TRANSF"/>
    <property type="match status" value="1"/>
</dbReference>
<comment type="pathway">
    <text evidence="4">Lipid metabolism.</text>
</comment>
<evidence type="ECO:0000313" key="20">
    <source>
        <dbReference type="EMBL" id="GGJ95944.1"/>
    </source>
</evidence>
<evidence type="ECO:0000256" key="8">
    <source>
        <dbReference type="ARBA" id="ARBA00022516"/>
    </source>
</evidence>
<dbReference type="Proteomes" id="UP000637720">
    <property type="component" value="Unassembled WGS sequence"/>
</dbReference>
<comment type="caution">
    <text evidence="20">The sequence shown here is derived from an EMBL/GenBank/DDBJ whole genome shotgun (WGS) entry which is preliminary data.</text>
</comment>
<keyword evidence="8" id="KW-0444">Lipid biosynthesis</keyword>
<evidence type="ECO:0000256" key="12">
    <source>
        <dbReference type="ARBA" id="ARBA00023098"/>
    </source>
</evidence>
<evidence type="ECO:0000256" key="15">
    <source>
        <dbReference type="ARBA" id="ARBA00023264"/>
    </source>
</evidence>
<evidence type="ECO:0000256" key="11">
    <source>
        <dbReference type="ARBA" id="ARBA00022989"/>
    </source>
</evidence>
<evidence type="ECO:0000256" key="14">
    <source>
        <dbReference type="ARBA" id="ARBA00023209"/>
    </source>
</evidence>
<comment type="similarity">
    <text evidence="5 18">Belongs to the CDP-alcohol phosphatidyltransferase class-I family.</text>
</comment>
<reference evidence="20" key="2">
    <citation type="submission" date="2020-09" db="EMBL/GenBank/DDBJ databases">
        <authorList>
            <person name="Sun Q."/>
            <person name="Ohkuma M."/>
        </authorList>
    </citation>
    <scope>NUCLEOTIDE SEQUENCE</scope>
    <source>
        <strain evidence="20">JCM 14719</strain>
    </source>
</reference>
<gene>
    <name evidence="20" type="primary">pgsA</name>
    <name evidence="20" type="ORF">GCM10007043_07170</name>
</gene>
<evidence type="ECO:0000256" key="13">
    <source>
        <dbReference type="ARBA" id="ARBA00023136"/>
    </source>
</evidence>
<evidence type="ECO:0000256" key="6">
    <source>
        <dbReference type="ARBA" id="ARBA00013170"/>
    </source>
</evidence>
<dbReference type="Gene3D" id="1.20.120.1760">
    <property type="match status" value="1"/>
</dbReference>
<comment type="catalytic activity">
    <reaction evidence="17">
        <text>a CDP-1,2-diacyl-sn-glycerol + sn-glycerol 3-phosphate = a 1,2-diacyl-sn-glycero-3-phospho-(1'-sn-glycero-3'-phosphate) + CMP + H(+)</text>
        <dbReference type="Rhea" id="RHEA:12593"/>
        <dbReference type="ChEBI" id="CHEBI:15378"/>
        <dbReference type="ChEBI" id="CHEBI:57597"/>
        <dbReference type="ChEBI" id="CHEBI:58332"/>
        <dbReference type="ChEBI" id="CHEBI:60110"/>
        <dbReference type="ChEBI" id="CHEBI:60377"/>
        <dbReference type="EC" id="2.7.8.5"/>
    </reaction>
</comment>
<evidence type="ECO:0000256" key="17">
    <source>
        <dbReference type="ARBA" id="ARBA00048586"/>
    </source>
</evidence>
<dbReference type="EC" id="2.7.8.5" evidence="6"/>
<feature type="transmembrane region" description="Helical" evidence="19">
    <location>
        <begin position="146"/>
        <end position="163"/>
    </location>
</feature>
<protein>
    <recommendedName>
        <fullName evidence="7">CDP-diacylglycerol--glycerol-3-phosphate 3-phosphatidyltransferase</fullName>
        <ecNumber evidence="6">2.7.8.5</ecNumber>
    </recommendedName>
    <alternativeName>
        <fullName evidence="16">Phosphatidylglycerophosphate synthase</fullName>
    </alternativeName>
</protein>
<name>A0A8J3B8K4_9BACI</name>
<keyword evidence="21" id="KW-1185">Reference proteome</keyword>
<dbReference type="EMBL" id="BMOF01000009">
    <property type="protein sequence ID" value="GGJ95944.1"/>
    <property type="molecule type" value="Genomic_DNA"/>
</dbReference>